<accession>A0AAP9Y6Q2</accession>
<evidence type="ECO:0000313" key="2">
    <source>
        <dbReference type="Proteomes" id="UP000595220"/>
    </source>
</evidence>
<reference evidence="1 2" key="1">
    <citation type="submission" date="2020-12" db="EMBL/GenBank/DDBJ databases">
        <title>FDA dAtabase for Regulatory Grade micrObial Sequences (FDA-ARGOS): Supporting development and validation of Infectious Disease Dx tests.</title>
        <authorList>
            <person name="Sproer C."/>
            <person name="Gronow S."/>
            <person name="Severitt S."/>
            <person name="Schroder I."/>
            <person name="Tallon L."/>
            <person name="Sadzewicz L."/>
            <person name="Zhao X."/>
            <person name="Boylan J."/>
            <person name="Ott S."/>
            <person name="Bowen H."/>
            <person name="Vavikolanu K."/>
            <person name="Mehta A."/>
            <person name="Aluvathingal J."/>
            <person name="Nadendla S."/>
            <person name="Lowell S."/>
            <person name="Myers T."/>
            <person name="Yan Y."/>
            <person name="Sichtig H."/>
        </authorList>
    </citation>
    <scope>NUCLEOTIDE SEQUENCE [LARGE SCALE GENOMIC DNA]</scope>
    <source>
        <strain evidence="1 2">FDAARGOS_985</strain>
    </source>
</reference>
<name>A0AAP9Y6Q2_9ACTO</name>
<sequence length="67" mass="7532">MATAWRIDKRLGWSFPEYDADMEVDGDRLYVALKAPIRRDVSGPRGDGSWDRHTGIFSAAHSCPAPR</sequence>
<dbReference type="RefSeq" id="WP_050695336.1">
    <property type="nucleotide sequence ID" value="NZ_CP012072.1"/>
</dbReference>
<keyword evidence="2" id="KW-1185">Reference proteome</keyword>
<dbReference type="Proteomes" id="UP000595220">
    <property type="component" value="Chromosome"/>
</dbReference>
<gene>
    <name evidence="1" type="ORF">I6H42_08700</name>
</gene>
<dbReference type="KEGG" id="amy:ADJ76_06705"/>
<organism evidence="1 2">
    <name type="scientific">Schaalia meyeri</name>
    <dbReference type="NCBI Taxonomy" id="52773"/>
    <lineage>
        <taxon>Bacteria</taxon>
        <taxon>Bacillati</taxon>
        <taxon>Actinomycetota</taxon>
        <taxon>Actinomycetes</taxon>
        <taxon>Actinomycetales</taxon>
        <taxon>Actinomycetaceae</taxon>
        <taxon>Schaalia</taxon>
    </lineage>
</organism>
<dbReference type="AlphaFoldDB" id="A0AAP9Y6Q2"/>
<evidence type="ECO:0000313" key="1">
    <source>
        <dbReference type="EMBL" id="QQC43828.1"/>
    </source>
</evidence>
<proteinExistence type="predicted"/>
<dbReference type="EMBL" id="CP066065">
    <property type="protein sequence ID" value="QQC43828.1"/>
    <property type="molecule type" value="Genomic_DNA"/>
</dbReference>
<protein>
    <submittedName>
        <fullName evidence="1">Uncharacterized protein</fullName>
    </submittedName>
</protein>